<gene>
    <name evidence="2" type="ORF">CCAP1982_LOCUS7163</name>
</gene>
<dbReference type="Proteomes" id="UP000606786">
    <property type="component" value="Unassembled WGS sequence"/>
</dbReference>
<protein>
    <submittedName>
        <fullName evidence="2">(Mediterranean fruit fly) hypothetical protein</fullName>
    </submittedName>
</protein>
<keyword evidence="1" id="KW-1133">Transmembrane helix</keyword>
<dbReference type="OrthoDB" id="1687175at2759"/>
<proteinExistence type="predicted"/>
<accession>A0A811ULG0</accession>
<dbReference type="AlphaFoldDB" id="A0A811ULG0"/>
<evidence type="ECO:0000256" key="1">
    <source>
        <dbReference type="SAM" id="Phobius"/>
    </source>
</evidence>
<evidence type="ECO:0000313" key="2">
    <source>
        <dbReference type="EMBL" id="CAD6998585.1"/>
    </source>
</evidence>
<comment type="caution">
    <text evidence="2">The sequence shown here is derived from an EMBL/GenBank/DDBJ whole genome shotgun (WGS) entry which is preliminary data.</text>
</comment>
<organism evidence="2 3">
    <name type="scientific">Ceratitis capitata</name>
    <name type="common">Mediterranean fruit fly</name>
    <name type="synonym">Tephritis capitata</name>
    <dbReference type="NCBI Taxonomy" id="7213"/>
    <lineage>
        <taxon>Eukaryota</taxon>
        <taxon>Metazoa</taxon>
        <taxon>Ecdysozoa</taxon>
        <taxon>Arthropoda</taxon>
        <taxon>Hexapoda</taxon>
        <taxon>Insecta</taxon>
        <taxon>Pterygota</taxon>
        <taxon>Neoptera</taxon>
        <taxon>Endopterygota</taxon>
        <taxon>Diptera</taxon>
        <taxon>Brachycera</taxon>
        <taxon>Muscomorpha</taxon>
        <taxon>Tephritoidea</taxon>
        <taxon>Tephritidae</taxon>
        <taxon>Ceratitis</taxon>
        <taxon>Ceratitis</taxon>
    </lineage>
</organism>
<dbReference type="InterPro" id="IPR032675">
    <property type="entry name" value="LRR_dom_sf"/>
</dbReference>
<reference evidence="2" key="1">
    <citation type="submission" date="2020-11" db="EMBL/GenBank/DDBJ databases">
        <authorList>
            <person name="Whitehead M."/>
        </authorList>
    </citation>
    <scope>NUCLEOTIDE SEQUENCE</scope>
    <source>
        <strain evidence="2">EGII</strain>
    </source>
</reference>
<dbReference type="EMBL" id="CAJHJT010000012">
    <property type="protein sequence ID" value="CAD6998585.1"/>
    <property type="molecule type" value="Genomic_DNA"/>
</dbReference>
<feature type="transmembrane region" description="Helical" evidence="1">
    <location>
        <begin position="72"/>
        <end position="96"/>
    </location>
</feature>
<keyword evidence="3" id="KW-1185">Reference proteome</keyword>
<sequence length="129" mass="14410">MGTFNATLAPLFKQLTELDLNGTPLNCDCELVWIKELALETSGRCYNPSRLRGESLTNVEKSDFSCPHWPHWVGGLFIFGLILLCAAGIYAVVMCLRPNRGGVTLRRKVGSGSPYARVTIEPNRQENYY</sequence>
<dbReference type="Gene3D" id="3.80.10.10">
    <property type="entry name" value="Ribonuclease Inhibitor"/>
    <property type="match status" value="1"/>
</dbReference>
<evidence type="ECO:0000313" key="3">
    <source>
        <dbReference type="Proteomes" id="UP000606786"/>
    </source>
</evidence>
<name>A0A811ULG0_CERCA</name>
<dbReference type="SUPFAM" id="SSF52058">
    <property type="entry name" value="L domain-like"/>
    <property type="match status" value="1"/>
</dbReference>
<keyword evidence="1" id="KW-0812">Transmembrane</keyword>
<keyword evidence="1" id="KW-0472">Membrane</keyword>